<evidence type="ECO:0000313" key="6">
    <source>
        <dbReference type="Proteomes" id="UP000553632"/>
    </source>
</evidence>
<evidence type="ECO:0000256" key="3">
    <source>
        <dbReference type="SAM" id="SignalP"/>
    </source>
</evidence>
<dbReference type="Gene3D" id="1.10.443.10">
    <property type="entry name" value="Intergrase catalytic core"/>
    <property type="match status" value="1"/>
</dbReference>
<sequence length="494" mass="53652">MLWLSAVVGFSIFKAGGPVLSGGWQVAPLPASVGWWPRASLYPTDTIRTQLVGAPRLRGLLWAGLSGPASLGDPADSCRVPFLFFLLAQDMPRPSRSKTRRSGSWRRAQHLTQPANAAELDRAVTTMRGAMLAESTKATYRSRLKLWEQLSRNMGLKPFPLDEVKMERVTAALREGKYKSAADFLTTAMAYNEMAGFKLTKCQRAYARRIKVACKQNIGRPKQAEPLTLGVLMSLCKSATGFHEMQRVASYVLGSRFLLRGDELLGLTLSNVSVSEDSVTITIDGSKTDQQRCGEERRLGAISAPDGEDIGLVCPVRAASYLIQSRTEQRASLGDPLCANRAGCAWGQKAFRQALKKDLAKAGVEGWIGYSLHSMRAGGCQWLLKAGIERNKVKKFGRWRSNCIDRYAREAYIADSAGYTSAVVGLPSSHPTKSAVAVGEAESSESERQSGGESPPGEPLVVATDTSPGPGVASGVESEWIVEDMLGTIHPWLR</sequence>
<keyword evidence="1" id="KW-0233">DNA recombination</keyword>
<organism evidence="4 6">
    <name type="scientific">Perkinsus olseni</name>
    <name type="common">Perkinsus atlanticus</name>
    <dbReference type="NCBI Taxonomy" id="32597"/>
    <lineage>
        <taxon>Eukaryota</taxon>
        <taxon>Sar</taxon>
        <taxon>Alveolata</taxon>
        <taxon>Perkinsozoa</taxon>
        <taxon>Perkinsea</taxon>
        <taxon>Perkinsida</taxon>
        <taxon>Perkinsidae</taxon>
        <taxon>Perkinsus</taxon>
    </lineage>
</organism>
<evidence type="ECO:0008006" key="8">
    <source>
        <dbReference type="Google" id="ProtNLM"/>
    </source>
</evidence>
<keyword evidence="3" id="KW-0732">Signal</keyword>
<evidence type="ECO:0000313" key="7">
    <source>
        <dbReference type="Proteomes" id="UP000574390"/>
    </source>
</evidence>
<keyword evidence="6" id="KW-1185">Reference proteome</keyword>
<dbReference type="Proteomes" id="UP000553632">
    <property type="component" value="Unassembled WGS sequence"/>
</dbReference>
<evidence type="ECO:0000256" key="2">
    <source>
        <dbReference type="SAM" id="MobiDB-lite"/>
    </source>
</evidence>
<dbReference type="Proteomes" id="UP000574390">
    <property type="component" value="Unassembled WGS sequence"/>
</dbReference>
<dbReference type="InterPro" id="IPR052925">
    <property type="entry name" value="Phage_Integrase-like_Recomb"/>
</dbReference>
<dbReference type="GO" id="GO:0015074">
    <property type="term" value="P:DNA integration"/>
    <property type="evidence" value="ECO:0007669"/>
    <property type="project" value="InterPro"/>
</dbReference>
<dbReference type="AlphaFoldDB" id="A0A7J6QQC7"/>
<protein>
    <recommendedName>
        <fullName evidence="8">Tyr recombinase domain-containing protein</fullName>
    </recommendedName>
</protein>
<evidence type="ECO:0000256" key="1">
    <source>
        <dbReference type="ARBA" id="ARBA00023172"/>
    </source>
</evidence>
<dbReference type="EMBL" id="JABANO010031718">
    <property type="protein sequence ID" value="KAF4709796.1"/>
    <property type="molecule type" value="Genomic_DNA"/>
</dbReference>
<proteinExistence type="predicted"/>
<name>A0A7J6QQC7_PEROL</name>
<comment type="caution">
    <text evidence="4">The sequence shown here is derived from an EMBL/GenBank/DDBJ whole genome shotgun (WGS) entry which is preliminary data.</text>
</comment>
<dbReference type="InterPro" id="IPR013762">
    <property type="entry name" value="Integrase-like_cat_sf"/>
</dbReference>
<dbReference type="GO" id="GO:0003677">
    <property type="term" value="F:DNA binding"/>
    <property type="evidence" value="ECO:0007669"/>
    <property type="project" value="InterPro"/>
</dbReference>
<feature type="signal peptide" evidence="3">
    <location>
        <begin position="1"/>
        <end position="16"/>
    </location>
</feature>
<evidence type="ECO:0000313" key="5">
    <source>
        <dbReference type="EMBL" id="KAF4739269.1"/>
    </source>
</evidence>
<feature type="region of interest" description="Disordered" evidence="2">
    <location>
        <begin position="427"/>
        <end position="476"/>
    </location>
</feature>
<feature type="chain" id="PRO_5036205670" description="Tyr recombinase domain-containing protein" evidence="3">
    <location>
        <begin position="17"/>
        <end position="494"/>
    </location>
</feature>
<dbReference type="PANTHER" id="PTHR34605:SF3">
    <property type="entry name" value="P CELL-TYPE AGGLUTINATION PROTEIN MAP4-LIKE-RELATED"/>
    <property type="match status" value="1"/>
</dbReference>
<dbReference type="InterPro" id="IPR011010">
    <property type="entry name" value="DNA_brk_join_enz"/>
</dbReference>
<accession>A0A7J6QQC7</accession>
<evidence type="ECO:0000313" key="4">
    <source>
        <dbReference type="EMBL" id="KAF4709796.1"/>
    </source>
</evidence>
<gene>
    <name evidence="5" type="ORF">FOZ62_028783</name>
    <name evidence="4" type="ORF">FOZ63_031008</name>
</gene>
<reference evidence="6 7" key="1">
    <citation type="submission" date="2020-04" db="EMBL/GenBank/DDBJ databases">
        <title>Perkinsus olseni comparative genomics.</title>
        <authorList>
            <person name="Bogema D.R."/>
        </authorList>
    </citation>
    <scope>NUCLEOTIDE SEQUENCE [LARGE SCALE GENOMIC DNA]</scope>
    <source>
        <strain evidence="5">ATCC PRA-205</strain>
        <strain evidence="4 6">ATCC PRA-207</strain>
    </source>
</reference>
<dbReference type="SUPFAM" id="SSF56349">
    <property type="entry name" value="DNA breaking-rejoining enzymes"/>
    <property type="match status" value="1"/>
</dbReference>
<dbReference type="EMBL" id="JABANM010010507">
    <property type="protein sequence ID" value="KAF4739269.1"/>
    <property type="molecule type" value="Genomic_DNA"/>
</dbReference>
<dbReference type="GO" id="GO:0006310">
    <property type="term" value="P:DNA recombination"/>
    <property type="evidence" value="ECO:0007669"/>
    <property type="project" value="UniProtKB-KW"/>
</dbReference>
<dbReference type="PANTHER" id="PTHR34605">
    <property type="entry name" value="PHAGE_INTEGRASE DOMAIN-CONTAINING PROTEIN"/>
    <property type="match status" value="1"/>
</dbReference>